<dbReference type="Gene3D" id="3.80.10.10">
    <property type="entry name" value="Ribonuclease Inhibitor"/>
    <property type="match status" value="1"/>
</dbReference>
<protein>
    <recommendedName>
        <fullName evidence="3">F-box domain-containing protein</fullName>
    </recommendedName>
</protein>
<keyword evidence="2" id="KW-1185">Reference proteome</keyword>
<dbReference type="RefSeq" id="XP_007868300.1">
    <property type="nucleotide sequence ID" value="XM_007870109.1"/>
</dbReference>
<reference evidence="1 2" key="1">
    <citation type="journal article" date="2012" name="Science">
        <title>The Paleozoic origin of enzymatic lignin decomposition reconstructed from 31 fungal genomes.</title>
        <authorList>
            <person name="Floudas D."/>
            <person name="Binder M."/>
            <person name="Riley R."/>
            <person name="Barry K."/>
            <person name="Blanchette R.A."/>
            <person name="Henrissat B."/>
            <person name="Martinez A.T."/>
            <person name="Otillar R."/>
            <person name="Spatafora J.W."/>
            <person name="Yadav J.S."/>
            <person name="Aerts A."/>
            <person name="Benoit I."/>
            <person name="Boyd A."/>
            <person name="Carlson A."/>
            <person name="Copeland A."/>
            <person name="Coutinho P.M."/>
            <person name="de Vries R.P."/>
            <person name="Ferreira P."/>
            <person name="Findley K."/>
            <person name="Foster B."/>
            <person name="Gaskell J."/>
            <person name="Glotzer D."/>
            <person name="Gorecki P."/>
            <person name="Heitman J."/>
            <person name="Hesse C."/>
            <person name="Hori C."/>
            <person name="Igarashi K."/>
            <person name="Jurgens J.A."/>
            <person name="Kallen N."/>
            <person name="Kersten P."/>
            <person name="Kohler A."/>
            <person name="Kuees U."/>
            <person name="Kumar T.K.A."/>
            <person name="Kuo A."/>
            <person name="LaButti K."/>
            <person name="Larrondo L.F."/>
            <person name="Lindquist E."/>
            <person name="Ling A."/>
            <person name="Lombard V."/>
            <person name="Lucas S."/>
            <person name="Lundell T."/>
            <person name="Martin R."/>
            <person name="McLaughlin D.J."/>
            <person name="Morgenstern I."/>
            <person name="Morin E."/>
            <person name="Murat C."/>
            <person name="Nagy L.G."/>
            <person name="Nolan M."/>
            <person name="Ohm R.A."/>
            <person name="Patyshakuliyeva A."/>
            <person name="Rokas A."/>
            <person name="Ruiz-Duenas F.J."/>
            <person name="Sabat G."/>
            <person name="Salamov A."/>
            <person name="Samejima M."/>
            <person name="Schmutz J."/>
            <person name="Slot J.C."/>
            <person name="St John F."/>
            <person name="Stenlid J."/>
            <person name="Sun H."/>
            <person name="Sun S."/>
            <person name="Syed K."/>
            <person name="Tsang A."/>
            <person name="Wiebenga A."/>
            <person name="Young D."/>
            <person name="Pisabarro A."/>
            <person name="Eastwood D.C."/>
            <person name="Martin F."/>
            <person name="Cullen D."/>
            <person name="Grigoriev I.V."/>
            <person name="Hibbett D.S."/>
        </authorList>
    </citation>
    <scope>NUCLEOTIDE SEQUENCE [LARGE SCALE GENOMIC DNA]</scope>
    <source>
        <strain evidence="1 2">ATCC 11539</strain>
    </source>
</reference>
<dbReference type="KEGG" id="gtr:GLOTRDRAFT_95038"/>
<dbReference type="AlphaFoldDB" id="S7PZB2"/>
<gene>
    <name evidence="1" type="ORF">GLOTRDRAFT_95038</name>
</gene>
<organism evidence="1 2">
    <name type="scientific">Gloeophyllum trabeum (strain ATCC 11539 / FP-39264 / Madison 617)</name>
    <name type="common">Brown rot fungus</name>
    <dbReference type="NCBI Taxonomy" id="670483"/>
    <lineage>
        <taxon>Eukaryota</taxon>
        <taxon>Fungi</taxon>
        <taxon>Dikarya</taxon>
        <taxon>Basidiomycota</taxon>
        <taxon>Agaricomycotina</taxon>
        <taxon>Agaricomycetes</taxon>
        <taxon>Gloeophyllales</taxon>
        <taxon>Gloeophyllaceae</taxon>
        <taxon>Gloeophyllum</taxon>
    </lineage>
</organism>
<dbReference type="GeneID" id="19309671"/>
<proteinExistence type="predicted"/>
<evidence type="ECO:0000313" key="2">
    <source>
        <dbReference type="Proteomes" id="UP000030669"/>
    </source>
</evidence>
<dbReference type="EMBL" id="KB469306">
    <property type="protein sequence ID" value="EPQ52976.1"/>
    <property type="molecule type" value="Genomic_DNA"/>
</dbReference>
<dbReference type="HOGENOM" id="CLU_021164_3_1_1"/>
<evidence type="ECO:0000313" key="1">
    <source>
        <dbReference type="EMBL" id="EPQ52976.1"/>
    </source>
</evidence>
<dbReference type="InterPro" id="IPR032675">
    <property type="entry name" value="LRR_dom_sf"/>
</dbReference>
<accession>S7PZB2</accession>
<evidence type="ECO:0008006" key="3">
    <source>
        <dbReference type="Google" id="ProtNLM"/>
    </source>
</evidence>
<name>S7PZB2_GLOTA</name>
<dbReference type="SUPFAM" id="SSF52047">
    <property type="entry name" value="RNI-like"/>
    <property type="match status" value="1"/>
</dbReference>
<dbReference type="OMA" id="PEAHERC"/>
<dbReference type="Proteomes" id="UP000030669">
    <property type="component" value="Unassembled WGS sequence"/>
</dbReference>
<dbReference type="OrthoDB" id="2963624at2759"/>
<sequence>MPPISASKLPPELRRMVCDAADSREDLYSMALTCTSWSAPALDALWASLHYIRPLLTLATLLGWSEEDDTDSDESESSRSSTPQIDWTRFDSYANRVRTLRYSYFSGGNGNVDVYDVIGDLFRARQRPLLPLLREFRWEHVHSSSTLDVRLPGVLEAFTTGSLQAVSVSTSLMAEYEDIPRISDRILASRDIALGNWFATLPRRCPGLVNFSLGGYVPVFSLDFIREFQSLVVLDLGDLHMYNTGWVKARRLRSFAQLTQLKTFAVIAYIERPQDIAGAWSAFPILETLRTENTMPAVANEIVRRISSNRLKNFFYNLTEDPLDLYDVQLLFGSLARFSSSLTTLRIDIESISDPESPDGARFSEVISPLLVLPNIQELRISPFYQNPDDLPPYMAVDEDLERMARAWPALAELQLNVRVADGGVTFQSLVTLATCSPHLKSLYLYSMNVPETLNLRTAPQTSHRLEVLHLRSPTYRDAEEFAGALWRLFPGLQTEKMRDKFPSDVLESLEELAIGSRIGC</sequence>